<evidence type="ECO:0000313" key="2">
    <source>
        <dbReference type="Proteomes" id="UP000252107"/>
    </source>
</evidence>
<comment type="caution">
    <text evidence="1">The sequence shown here is derived from an EMBL/GenBank/DDBJ whole genome shotgun (WGS) entry which is preliminary data.</text>
</comment>
<reference evidence="1" key="1">
    <citation type="submission" date="2016-04" db="EMBL/GenBank/DDBJ databases">
        <authorList>
            <person name="Tabuchi Yagui T.R."/>
        </authorList>
    </citation>
    <scope>NUCLEOTIDE SEQUENCE [LARGE SCALE GENOMIC DNA]</scope>
    <source>
        <strain evidence="1">NIES-26</strain>
    </source>
</reference>
<dbReference type="AlphaFoldDB" id="A0A367RM36"/>
<keyword evidence="2" id="KW-1185">Reference proteome</keyword>
<proteinExistence type="predicted"/>
<evidence type="ECO:0000313" key="1">
    <source>
        <dbReference type="EMBL" id="RCJ36921.1"/>
    </source>
</evidence>
<sequence length="77" mass="8538">MFAITLGGVKLTGDDIDFVSPEDEDGNETDDFINAYGYRVTLMDSGWDKAGAAEIYVTREELDGTTYELLLEIIQPI</sequence>
<dbReference type="Proteomes" id="UP000252107">
    <property type="component" value="Unassembled WGS sequence"/>
</dbReference>
<dbReference type="EMBL" id="LXQD01000131">
    <property type="protein sequence ID" value="RCJ36921.1"/>
    <property type="molecule type" value="Genomic_DNA"/>
</dbReference>
<gene>
    <name evidence="1" type="ORF">A6770_14945</name>
</gene>
<organism evidence="1 2">
    <name type="scientific">Nostoc minutum NIES-26</name>
    <dbReference type="NCBI Taxonomy" id="1844469"/>
    <lineage>
        <taxon>Bacteria</taxon>
        <taxon>Bacillati</taxon>
        <taxon>Cyanobacteriota</taxon>
        <taxon>Cyanophyceae</taxon>
        <taxon>Nostocales</taxon>
        <taxon>Nostocaceae</taxon>
        <taxon>Nostoc</taxon>
    </lineage>
</organism>
<name>A0A367RM36_9NOSO</name>
<accession>A0A367RM36</accession>
<protein>
    <submittedName>
        <fullName evidence="1">Uncharacterized protein</fullName>
    </submittedName>
</protein>